<dbReference type="EMBL" id="BAAAOH010000001">
    <property type="protein sequence ID" value="GAA1977626.1"/>
    <property type="molecule type" value="Genomic_DNA"/>
</dbReference>
<feature type="transmembrane region" description="Helical" evidence="3">
    <location>
        <begin position="12"/>
        <end position="29"/>
    </location>
</feature>
<protein>
    <recommendedName>
        <fullName evidence="6">Secreted protein</fullName>
    </recommendedName>
</protein>
<dbReference type="RefSeq" id="WP_344058823.1">
    <property type="nucleotide sequence ID" value="NZ_BAAAOH010000001.1"/>
</dbReference>
<feature type="compositionally biased region" description="Pro residues" evidence="2">
    <location>
        <begin position="276"/>
        <end position="287"/>
    </location>
</feature>
<evidence type="ECO:0000256" key="3">
    <source>
        <dbReference type="SAM" id="Phobius"/>
    </source>
</evidence>
<keyword evidence="5" id="KW-1185">Reference proteome</keyword>
<name>A0ABN2RZ88_9MICO</name>
<evidence type="ECO:0000256" key="1">
    <source>
        <dbReference type="SAM" id="Coils"/>
    </source>
</evidence>
<accession>A0ABN2RZ88</accession>
<sequence length="326" mass="35749">MEPFFTFLGNFWWLIFPVMGVVASVGSAWERGARRRHRRRLEVLKAKAELKSAQAAARGVTGPVPITQQAPAQNSLMADMTPWKNPTSVPTGSQLERLFASHDEVTSRWLEYELDVAKTIAFPAMSDGRQPLTAAFLRAKRIADGLRPASAKARLTREQLAEYRNAVADYEVAFDVAERDARRIKDSSFTEVERKRLDTAKQLLTVAIDEAATPAERQLAYRRVREELDGLISLSDGAIEVLESQVMLEITRSAPQTPGAPSSDTSKPAPTGQSSPPRPSTTPPQPSTPSQQASSTPHDSKAAPWPVPARSADTTPGRVVHPKPRP</sequence>
<organism evidence="4 5">
    <name type="scientific">Microbacterium pumilum</name>
    <dbReference type="NCBI Taxonomy" id="344165"/>
    <lineage>
        <taxon>Bacteria</taxon>
        <taxon>Bacillati</taxon>
        <taxon>Actinomycetota</taxon>
        <taxon>Actinomycetes</taxon>
        <taxon>Micrococcales</taxon>
        <taxon>Microbacteriaceae</taxon>
        <taxon>Microbacterium</taxon>
    </lineage>
</organism>
<keyword evidence="3" id="KW-0472">Membrane</keyword>
<proteinExistence type="predicted"/>
<evidence type="ECO:0000313" key="5">
    <source>
        <dbReference type="Proteomes" id="UP001500326"/>
    </source>
</evidence>
<evidence type="ECO:0008006" key="6">
    <source>
        <dbReference type="Google" id="ProtNLM"/>
    </source>
</evidence>
<evidence type="ECO:0000256" key="2">
    <source>
        <dbReference type="SAM" id="MobiDB-lite"/>
    </source>
</evidence>
<reference evidence="4 5" key="1">
    <citation type="journal article" date="2019" name="Int. J. Syst. Evol. Microbiol.">
        <title>The Global Catalogue of Microorganisms (GCM) 10K type strain sequencing project: providing services to taxonomists for standard genome sequencing and annotation.</title>
        <authorList>
            <consortium name="The Broad Institute Genomics Platform"/>
            <consortium name="The Broad Institute Genome Sequencing Center for Infectious Disease"/>
            <person name="Wu L."/>
            <person name="Ma J."/>
        </authorList>
    </citation>
    <scope>NUCLEOTIDE SEQUENCE [LARGE SCALE GENOMIC DNA]</scope>
    <source>
        <strain evidence="4 5">JCM 14902</strain>
    </source>
</reference>
<feature type="coiled-coil region" evidence="1">
    <location>
        <begin position="153"/>
        <end position="180"/>
    </location>
</feature>
<dbReference type="Proteomes" id="UP001500326">
    <property type="component" value="Unassembled WGS sequence"/>
</dbReference>
<feature type="region of interest" description="Disordered" evidence="2">
    <location>
        <begin position="252"/>
        <end position="326"/>
    </location>
</feature>
<gene>
    <name evidence="4" type="ORF">GCM10009777_08420</name>
</gene>
<comment type="caution">
    <text evidence="4">The sequence shown here is derived from an EMBL/GenBank/DDBJ whole genome shotgun (WGS) entry which is preliminary data.</text>
</comment>
<evidence type="ECO:0000313" key="4">
    <source>
        <dbReference type="EMBL" id="GAA1977626.1"/>
    </source>
</evidence>
<keyword evidence="3" id="KW-1133">Transmembrane helix</keyword>
<keyword evidence="1" id="KW-0175">Coiled coil</keyword>
<keyword evidence="3" id="KW-0812">Transmembrane</keyword>
<feature type="compositionally biased region" description="Low complexity" evidence="2">
    <location>
        <begin position="288"/>
        <end position="297"/>
    </location>
</feature>
<feature type="compositionally biased region" description="Polar residues" evidence="2">
    <location>
        <begin position="253"/>
        <end position="268"/>
    </location>
</feature>